<organism evidence="1">
    <name type="scientific">marine metagenome</name>
    <dbReference type="NCBI Taxonomy" id="408172"/>
    <lineage>
        <taxon>unclassified sequences</taxon>
        <taxon>metagenomes</taxon>
        <taxon>ecological metagenomes</taxon>
    </lineage>
</organism>
<dbReference type="InterPro" id="IPR004347">
    <property type="entry name" value="Pup_ligase/deamidase"/>
</dbReference>
<dbReference type="GO" id="GO:0010498">
    <property type="term" value="P:proteasomal protein catabolic process"/>
    <property type="evidence" value="ECO:0007669"/>
    <property type="project" value="InterPro"/>
</dbReference>
<gene>
    <name evidence="1" type="ORF">METZ01_LOCUS506701</name>
</gene>
<dbReference type="EMBL" id="UINC01224288">
    <property type="protein sequence ID" value="SVE53847.1"/>
    <property type="molecule type" value="Genomic_DNA"/>
</dbReference>
<sequence>YHNLDPERGLYRGLEQTGDVYVMFSEDEVLRAIKQPPEDTRALVRGLAVTHSSGKIKNIHWTGIEYTDGSFIDLSQIVNSVDVEHLINSKKEQFPWL</sequence>
<feature type="non-terminal residue" evidence="1">
    <location>
        <position position="1"/>
    </location>
</feature>
<protein>
    <submittedName>
        <fullName evidence="1">Uncharacterized protein</fullName>
    </submittedName>
</protein>
<dbReference type="GO" id="GO:0019941">
    <property type="term" value="P:modification-dependent protein catabolic process"/>
    <property type="evidence" value="ECO:0007669"/>
    <property type="project" value="InterPro"/>
</dbReference>
<dbReference type="Pfam" id="PF03136">
    <property type="entry name" value="Pup_ligase"/>
    <property type="match status" value="1"/>
</dbReference>
<dbReference type="AlphaFoldDB" id="A0A383EAG3"/>
<proteinExistence type="predicted"/>
<accession>A0A383EAG3</accession>
<evidence type="ECO:0000313" key="1">
    <source>
        <dbReference type="EMBL" id="SVE53847.1"/>
    </source>
</evidence>
<reference evidence="1" key="1">
    <citation type="submission" date="2018-05" db="EMBL/GenBank/DDBJ databases">
        <authorList>
            <person name="Lanie J.A."/>
            <person name="Ng W.-L."/>
            <person name="Kazmierczak K.M."/>
            <person name="Andrzejewski T.M."/>
            <person name="Davidsen T.M."/>
            <person name="Wayne K.J."/>
            <person name="Tettelin H."/>
            <person name="Glass J.I."/>
            <person name="Rusch D."/>
            <person name="Podicherti R."/>
            <person name="Tsui H.-C.T."/>
            <person name="Winkler M.E."/>
        </authorList>
    </citation>
    <scope>NUCLEOTIDE SEQUENCE</scope>
</reference>
<name>A0A383EAG3_9ZZZZ</name>